<feature type="transmembrane region" description="Helical" evidence="1">
    <location>
        <begin position="39"/>
        <end position="60"/>
    </location>
</feature>
<reference evidence="2 3" key="1">
    <citation type="submission" date="2020-08" db="EMBL/GenBank/DDBJ databases">
        <title>Genomic Encyclopedia of Type Strains, Phase IV (KMG-IV): sequencing the most valuable type-strain genomes for metagenomic binning, comparative biology and taxonomic classification.</title>
        <authorList>
            <person name="Goeker M."/>
        </authorList>
    </citation>
    <scope>NUCLEOTIDE SEQUENCE [LARGE SCALE GENOMIC DNA]</scope>
    <source>
        <strain evidence="2 3">DSM 100044</strain>
    </source>
</reference>
<evidence type="ECO:0000256" key="1">
    <source>
        <dbReference type="SAM" id="Phobius"/>
    </source>
</evidence>
<keyword evidence="1" id="KW-1133">Transmembrane helix</keyword>
<accession>A0A7W9BGW8</accession>
<evidence type="ECO:0000313" key="2">
    <source>
        <dbReference type="EMBL" id="MBB5716927.1"/>
    </source>
</evidence>
<keyword evidence="1" id="KW-0472">Membrane</keyword>
<dbReference type="Proteomes" id="UP000546200">
    <property type="component" value="Unassembled WGS sequence"/>
</dbReference>
<proteinExistence type="predicted"/>
<sequence>MRKVGREFALFAALPTIAAMICVVWLNGDLTQVEALVPVYLAALILALALVTIYVTAVLFRTIRWLTASVR</sequence>
<organism evidence="2 3">
    <name type="scientific">Sphingomonas aerophila</name>
    <dbReference type="NCBI Taxonomy" id="1344948"/>
    <lineage>
        <taxon>Bacteria</taxon>
        <taxon>Pseudomonadati</taxon>
        <taxon>Pseudomonadota</taxon>
        <taxon>Alphaproteobacteria</taxon>
        <taxon>Sphingomonadales</taxon>
        <taxon>Sphingomonadaceae</taxon>
        <taxon>Sphingomonas</taxon>
    </lineage>
</organism>
<comment type="caution">
    <text evidence="2">The sequence shown here is derived from an EMBL/GenBank/DDBJ whole genome shotgun (WGS) entry which is preliminary data.</text>
</comment>
<evidence type="ECO:0000313" key="3">
    <source>
        <dbReference type="Proteomes" id="UP000546200"/>
    </source>
</evidence>
<name>A0A7W9BGW8_9SPHN</name>
<protein>
    <submittedName>
        <fullName evidence="2">Uncharacterized protein</fullName>
    </submittedName>
</protein>
<dbReference type="AlphaFoldDB" id="A0A7W9BGW8"/>
<feature type="transmembrane region" description="Helical" evidence="1">
    <location>
        <begin position="7"/>
        <end position="27"/>
    </location>
</feature>
<gene>
    <name evidence="2" type="ORF">FHS94_003799</name>
</gene>
<keyword evidence="1" id="KW-0812">Transmembrane</keyword>
<keyword evidence="3" id="KW-1185">Reference proteome</keyword>
<dbReference type="EMBL" id="JACIJK010000017">
    <property type="protein sequence ID" value="MBB5716927.1"/>
    <property type="molecule type" value="Genomic_DNA"/>
</dbReference>